<dbReference type="PROSITE" id="PS50279">
    <property type="entry name" value="BPTI_KUNITZ_2"/>
    <property type="match status" value="1"/>
</dbReference>
<dbReference type="InterPro" id="IPR002223">
    <property type="entry name" value="Kunitz_BPTI"/>
</dbReference>
<dbReference type="PANTHER" id="PTHR10083:SF374">
    <property type="entry name" value="BPTI_KUNITZ INHIBITOR DOMAIN-CONTAINING PROTEIN"/>
    <property type="match status" value="1"/>
</dbReference>
<evidence type="ECO:0000256" key="3">
    <source>
        <dbReference type="ARBA" id="ARBA00023157"/>
    </source>
</evidence>
<organism evidence="6">
    <name type="scientific">Diabrotica virgifera virgifera</name>
    <name type="common">western corn rootworm</name>
    <dbReference type="NCBI Taxonomy" id="50390"/>
    <lineage>
        <taxon>Eukaryota</taxon>
        <taxon>Metazoa</taxon>
        <taxon>Ecdysozoa</taxon>
        <taxon>Arthropoda</taxon>
        <taxon>Hexapoda</taxon>
        <taxon>Insecta</taxon>
        <taxon>Pterygota</taxon>
        <taxon>Neoptera</taxon>
        <taxon>Endopterygota</taxon>
        <taxon>Coleoptera</taxon>
        <taxon>Polyphaga</taxon>
        <taxon>Cucujiformia</taxon>
        <taxon>Chrysomeloidea</taxon>
        <taxon>Chrysomelidae</taxon>
        <taxon>Galerucinae</taxon>
        <taxon>Diabroticina</taxon>
        <taxon>Diabroticites</taxon>
        <taxon>Diabrotica</taxon>
    </lineage>
</organism>
<evidence type="ECO:0000256" key="2">
    <source>
        <dbReference type="ARBA" id="ARBA00022900"/>
    </source>
</evidence>
<evidence type="ECO:0000256" key="4">
    <source>
        <dbReference type="SAM" id="SignalP"/>
    </source>
</evidence>
<accession>A0A6P7H4M5</accession>
<dbReference type="Pfam" id="PF00014">
    <property type="entry name" value="Kunitz_BPTI"/>
    <property type="match status" value="1"/>
</dbReference>
<feature type="chain" id="PRO_5028339901" evidence="4">
    <location>
        <begin position="18"/>
        <end position="81"/>
    </location>
</feature>
<feature type="domain" description="BPTI/Kunitz inhibitor" evidence="5">
    <location>
        <begin position="24"/>
        <end position="74"/>
    </location>
</feature>
<keyword evidence="2" id="KW-0722">Serine protease inhibitor</keyword>
<dbReference type="InterPro" id="IPR036880">
    <property type="entry name" value="Kunitz_BPTI_sf"/>
</dbReference>
<keyword evidence="1" id="KW-0646">Protease inhibitor</keyword>
<dbReference type="InterPro" id="IPR050098">
    <property type="entry name" value="TFPI/VKTCI-like"/>
</dbReference>
<dbReference type="SUPFAM" id="SSF57362">
    <property type="entry name" value="BPTI-like"/>
    <property type="match status" value="1"/>
</dbReference>
<reference evidence="6" key="1">
    <citation type="submission" date="2025-08" db="UniProtKB">
        <authorList>
            <consortium name="RefSeq"/>
        </authorList>
    </citation>
    <scope>IDENTIFICATION</scope>
    <source>
        <tissue evidence="6">Whole insect</tissue>
    </source>
</reference>
<gene>
    <name evidence="6" type="primary">LOC114346959</name>
</gene>
<proteinExistence type="predicted"/>
<dbReference type="Gene3D" id="4.10.410.10">
    <property type="entry name" value="Pancreatic trypsin inhibitor Kunitz domain"/>
    <property type="match status" value="1"/>
</dbReference>
<sequence>MKLIFALLSLIIPLTIGEFALSDCIAPVDKGGCKDSIPVWKYDVFTRTCVKVYYGGCNATNNNFRSFEECINVAGRICRPF</sequence>
<feature type="signal peptide" evidence="4">
    <location>
        <begin position="1"/>
        <end position="17"/>
    </location>
</feature>
<evidence type="ECO:0000259" key="5">
    <source>
        <dbReference type="PROSITE" id="PS50279"/>
    </source>
</evidence>
<evidence type="ECO:0000313" key="6">
    <source>
        <dbReference type="RefSeq" id="XP_028153492.1"/>
    </source>
</evidence>
<dbReference type="RefSeq" id="XP_028153492.1">
    <property type="nucleotide sequence ID" value="XM_028297691.1"/>
</dbReference>
<dbReference type="AlphaFoldDB" id="A0A6P7H4M5"/>
<protein>
    <submittedName>
        <fullName evidence="6">Trypsin inhibitor-like</fullName>
    </submittedName>
</protein>
<evidence type="ECO:0000256" key="1">
    <source>
        <dbReference type="ARBA" id="ARBA00022690"/>
    </source>
</evidence>
<keyword evidence="4" id="KW-0732">Signal</keyword>
<dbReference type="SMART" id="SM00131">
    <property type="entry name" value="KU"/>
    <property type="match status" value="1"/>
</dbReference>
<dbReference type="PANTHER" id="PTHR10083">
    <property type="entry name" value="KUNITZ-TYPE PROTEASE INHIBITOR-RELATED"/>
    <property type="match status" value="1"/>
</dbReference>
<keyword evidence="3" id="KW-1015">Disulfide bond</keyword>
<dbReference type="InParanoid" id="A0A6P7H4M5"/>
<name>A0A6P7H4M5_DIAVI</name>
<dbReference type="GO" id="GO:0004867">
    <property type="term" value="F:serine-type endopeptidase inhibitor activity"/>
    <property type="evidence" value="ECO:0007669"/>
    <property type="project" value="UniProtKB-KW"/>
</dbReference>